<dbReference type="AlphaFoldDB" id="A0A3M0KMU0"/>
<evidence type="ECO:0000313" key="2">
    <source>
        <dbReference type="Proteomes" id="UP000269221"/>
    </source>
</evidence>
<organism evidence="1 2">
    <name type="scientific">Hirundo rustica rustica</name>
    <dbReference type="NCBI Taxonomy" id="333673"/>
    <lineage>
        <taxon>Eukaryota</taxon>
        <taxon>Metazoa</taxon>
        <taxon>Chordata</taxon>
        <taxon>Craniata</taxon>
        <taxon>Vertebrata</taxon>
        <taxon>Euteleostomi</taxon>
        <taxon>Archelosauria</taxon>
        <taxon>Archosauria</taxon>
        <taxon>Dinosauria</taxon>
        <taxon>Saurischia</taxon>
        <taxon>Theropoda</taxon>
        <taxon>Coelurosauria</taxon>
        <taxon>Aves</taxon>
        <taxon>Neognathae</taxon>
        <taxon>Neoaves</taxon>
        <taxon>Telluraves</taxon>
        <taxon>Australaves</taxon>
        <taxon>Passeriformes</taxon>
        <taxon>Sylvioidea</taxon>
        <taxon>Hirundinidae</taxon>
        <taxon>Hirundo</taxon>
    </lineage>
</organism>
<evidence type="ECO:0000313" key="1">
    <source>
        <dbReference type="EMBL" id="RMC12564.1"/>
    </source>
</evidence>
<dbReference type="STRING" id="333673.A0A3M0KMU0"/>
<dbReference type="OrthoDB" id="276744at2759"/>
<sequence length="274" mass="30468">MCSEPGACHFRNVGGYDFDFTIKGRRGTDAGKIWTLQQGDKEADGILSWISSGVASRSTAGIVPLYWALVRPHLESSAQFWAPRCRKDIEMLESVQRRAMELVKGLVHKSCEEQLRELGMFNLEKKRFRGDFIAVYNYLKGGCSHMDAPRGCQKVSQQIGKVLHFLTYHLMVTQVDAFLSCMSRKPASRPGQGGRRVVFREPSLNPKAEDMSQVQIYSCAVGTVSPAQHGSQRKGSAPFRCFGLDQDSLTPTVPPAVLGNPYLMVRQKHGSPDD</sequence>
<proteinExistence type="predicted"/>
<reference evidence="1 2" key="1">
    <citation type="submission" date="2018-07" db="EMBL/GenBank/DDBJ databases">
        <title>A high quality draft genome assembly of the barn swallow (H. rustica rustica).</title>
        <authorList>
            <person name="Formenti G."/>
            <person name="Chiara M."/>
            <person name="Poveda L."/>
            <person name="Francoijs K.-J."/>
            <person name="Bonisoli-Alquati A."/>
            <person name="Canova L."/>
            <person name="Gianfranceschi L."/>
            <person name="Horner D.S."/>
            <person name="Saino N."/>
        </authorList>
    </citation>
    <scope>NUCLEOTIDE SEQUENCE [LARGE SCALE GENOMIC DNA]</scope>
    <source>
        <strain evidence="1">Chelidonia</strain>
        <tissue evidence="1">Blood</tissue>
    </source>
</reference>
<gene>
    <name evidence="1" type="ORF">DUI87_10084</name>
</gene>
<protein>
    <submittedName>
        <fullName evidence="1">Uncharacterized protein</fullName>
    </submittedName>
</protein>
<dbReference type="Proteomes" id="UP000269221">
    <property type="component" value="Unassembled WGS sequence"/>
</dbReference>
<keyword evidence="2" id="KW-1185">Reference proteome</keyword>
<accession>A0A3M0KMU0</accession>
<name>A0A3M0KMU0_HIRRU</name>
<dbReference type="EMBL" id="QRBI01000106">
    <property type="protein sequence ID" value="RMC12564.1"/>
    <property type="molecule type" value="Genomic_DNA"/>
</dbReference>
<comment type="caution">
    <text evidence="1">The sequence shown here is derived from an EMBL/GenBank/DDBJ whole genome shotgun (WGS) entry which is preliminary data.</text>
</comment>